<dbReference type="Gene3D" id="3.90.380.10">
    <property type="entry name" value="Naphthalene 1,2-dioxygenase Alpha Subunit, Chain A, domain 1"/>
    <property type="match status" value="1"/>
</dbReference>
<keyword evidence="5" id="KW-0408">Iron</keyword>
<evidence type="ECO:0000256" key="7">
    <source>
        <dbReference type="SAM" id="MobiDB-lite"/>
    </source>
</evidence>
<evidence type="ECO:0000256" key="4">
    <source>
        <dbReference type="ARBA" id="ARBA00023002"/>
    </source>
</evidence>
<dbReference type="GO" id="GO:0051537">
    <property type="term" value="F:2 iron, 2 sulfur cluster binding"/>
    <property type="evidence" value="ECO:0007669"/>
    <property type="project" value="UniProtKB-KW"/>
</dbReference>
<dbReference type="Gene3D" id="2.102.10.10">
    <property type="entry name" value="Rieske [2Fe-2S] iron-sulphur domain"/>
    <property type="match status" value="1"/>
</dbReference>
<dbReference type="PANTHER" id="PTHR21266">
    <property type="entry name" value="IRON-SULFUR DOMAIN CONTAINING PROTEIN"/>
    <property type="match status" value="1"/>
</dbReference>
<keyword evidence="4" id="KW-0560">Oxidoreductase</keyword>
<reference evidence="9" key="1">
    <citation type="submission" date="2020-05" db="EMBL/GenBank/DDBJ databases">
        <authorList>
            <person name="Chiriac C."/>
            <person name="Salcher M."/>
            <person name="Ghai R."/>
            <person name="Kavagutti S V."/>
        </authorList>
    </citation>
    <scope>NUCLEOTIDE SEQUENCE</scope>
</reference>
<feature type="domain" description="Rieske" evidence="8">
    <location>
        <begin position="75"/>
        <end position="178"/>
    </location>
</feature>
<evidence type="ECO:0000313" key="9">
    <source>
        <dbReference type="EMBL" id="CAB4554826.1"/>
    </source>
</evidence>
<dbReference type="EMBL" id="CAEZSF010000250">
    <property type="protein sequence ID" value="CAB4554826.1"/>
    <property type="molecule type" value="Genomic_DNA"/>
</dbReference>
<dbReference type="InterPro" id="IPR045605">
    <property type="entry name" value="KshA-like_C"/>
</dbReference>
<dbReference type="SUPFAM" id="SSF55961">
    <property type="entry name" value="Bet v1-like"/>
    <property type="match status" value="1"/>
</dbReference>
<dbReference type="GO" id="GO:0005737">
    <property type="term" value="C:cytoplasm"/>
    <property type="evidence" value="ECO:0007669"/>
    <property type="project" value="TreeGrafter"/>
</dbReference>
<gene>
    <name evidence="9" type="ORF">UFOPK1358_01848</name>
</gene>
<feature type="compositionally biased region" description="Low complexity" evidence="7">
    <location>
        <begin position="8"/>
        <end position="22"/>
    </location>
</feature>
<name>A0A6J6CUI6_9ZZZZ</name>
<dbReference type="GO" id="GO:0046872">
    <property type="term" value="F:metal ion binding"/>
    <property type="evidence" value="ECO:0007669"/>
    <property type="project" value="UniProtKB-KW"/>
</dbReference>
<dbReference type="InterPro" id="IPR036922">
    <property type="entry name" value="Rieske_2Fe-2S_sf"/>
</dbReference>
<evidence type="ECO:0000256" key="6">
    <source>
        <dbReference type="ARBA" id="ARBA00023014"/>
    </source>
</evidence>
<dbReference type="AlphaFoldDB" id="A0A6J6CUI6"/>
<dbReference type="InterPro" id="IPR017941">
    <property type="entry name" value="Rieske_2Fe-2S"/>
</dbReference>
<keyword evidence="6" id="KW-0411">Iron-sulfur</keyword>
<accession>A0A6J6CUI6</accession>
<evidence type="ECO:0000256" key="1">
    <source>
        <dbReference type="ARBA" id="ARBA00001962"/>
    </source>
</evidence>
<dbReference type="Pfam" id="PF00355">
    <property type="entry name" value="Rieske"/>
    <property type="match status" value="1"/>
</dbReference>
<dbReference type="Pfam" id="PF19298">
    <property type="entry name" value="KshA_C"/>
    <property type="match status" value="1"/>
</dbReference>
<dbReference type="GO" id="GO:0008203">
    <property type="term" value="P:cholesterol metabolic process"/>
    <property type="evidence" value="ECO:0007669"/>
    <property type="project" value="InterPro"/>
</dbReference>
<keyword evidence="2" id="KW-0001">2Fe-2S</keyword>
<keyword evidence="3" id="KW-0479">Metal-binding</keyword>
<feature type="region of interest" description="Disordered" evidence="7">
    <location>
        <begin position="1"/>
        <end position="50"/>
    </location>
</feature>
<comment type="cofactor">
    <cofactor evidence="1">
        <name>Fe cation</name>
        <dbReference type="ChEBI" id="CHEBI:24875"/>
    </cofactor>
</comment>
<dbReference type="CDD" id="cd03469">
    <property type="entry name" value="Rieske_RO_Alpha_N"/>
    <property type="match status" value="1"/>
</dbReference>
<dbReference type="PROSITE" id="PS51296">
    <property type="entry name" value="RIESKE"/>
    <property type="match status" value="1"/>
</dbReference>
<proteinExistence type="predicted"/>
<dbReference type="PANTHER" id="PTHR21266:SF60">
    <property type="entry name" value="3-KETOSTEROID-9-ALPHA-MONOOXYGENASE, OXYGENASE COMPONENT"/>
    <property type="match status" value="1"/>
</dbReference>
<dbReference type="GO" id="GO:0016491">
    <property type="term" value="F:oxidoreductase activity"/>
    <property type="evidence" value="ECO:0007669"/>
    <property type="project" value="UniProtKB-KW"/>
</dbReference>
<dbReference type="SUPFAM" id="SSF50022">
    <property type="entry name" value="ISP domain"/>
    <property type="match status" value="1"/>
</dbReference>
<evidence type="ECO:0000256" key="3">
    <source>
        <dbReference type="ARBA" id="ARBA00022723"/>
    </source>
</evidence>
<evidence type="ECO:0000256" key="5">
    <source>
        <dbReference type="ARBA" id="ARBA00023004"/>
    </source>
</evidence>
<organism evidence="9">
    <name type="scientific">freshwater metagenome</name>
    <dbReference type="NCBI Taxonomy" id="449393"/>
    <lineage>
        <taxon>unclassified sequences</taxon>
        <taxon>metagenomes</taxon>
        <taxon>ecological metagenomes</taxon>
    </lineage>
</organism>
<sequence>MSEPTDTAQSPAEASAQPAVSPITQTLRNTVLPPGLRGQSKDVSVGPSAQSSIKPRAFAYSLPDRPPSPPIPNGWYCIVGSEELVATQIHSVVAVGKELVVYRGESGEAVVMDAHCPHLGAHLGGGWVTGDSINCPYHGWRYNTDGVCVEIPYSDARIPAKACVPTYPVCEQDGFVFFWYHAGQQPPKYQIPRVSEVEDPEWSDAVPWQFELVAALQEMGENNVDYAHFKFVHGRDGIPSGTSTFITDGPFSTVIEQLPDGTEFDRQTWGPGIALLRIPNLMTVYTTTTPIDQQHCRLHWHFYFKGALVEMAEELIDGVTGDFGLQADAPIWRDKVFLEKPLLIKADGNIAEFRRWYSQFYETS</sequence>
<dbReference type="InterPro" id="IPR050584">
    <property type="entry name" value="Cholesterol_7-desaturase"/>
</dbReference>
<evidence type="ECO:0000259" key="8">
    <source>
        <dbReference type="PROSITE" id="PS51296"/>
    </source>
</evidence>
<evidence type="ECO:0000256" key="2">
    <source>
        <dbReference type="ARBA" id="ARBA00022714"/>
    </source>
</evidence>
<protein>
    <submittedName>
        <fullName evidence="9">Unannotated protein</fullName>
    </submittedName>
</protein>